<dbReference type="GO" id="GO:0005200">
    <property type="term" value="F:structural constituent of cytoskeleton"/>
    <property type="evidence" value="ECO:0007669"/>
    <property type="project" value="InterPro"/>
</dbReference>
<evidence type="ECO:0000256" key="2">
    <source>
        <dbReference type="ARBA" id="ARBA00005678"/>
    </source>
</evidence>
<dbReference type="EMBL" id="HBGE01113641">
    <property type="protein sequence ID" value="CAD9190955.1"/>
    <property type="molecule type" value="Transcribed_RNA"/>
</dbReference>
<keyword evidence="3" id="KW-0963">Cytoplasm</keyword>
<dbReference type="InterPro" id="IPR008374">
    <property type="entry name" value="SF_assemblin/giardin_b"/>
</dbReference>
<comment type="similarity">
    <text evidence="2">Belongs to the SF-assemblin family.</text>
</comment>
<evidence type="ECO:0000313" key="8">
    <source>
        <dbReference type="EMBL" id="CAD9190955.1"/>
    </source>
</evidence>
<protein>
    <submittedName>
        <fullName evidence="8">Uncharacterized protein</fullName>
    </submittedName>
</protein>
<evidence type="ECO:0000256" key="7">
    <source>
        <dbReference type="SAM" id="Coils"/>
    </source>
</evidence>
<dbReference type="AlphaFoldDB" id="A0A7S1SD51"/>
<evidence type="ECO:0000256" key="4">
    <source>
        <dbReference type="ARBA" id="ARBA00022701"/>
    </source>
</evidence>
<accession>A0A7S1SD51</accession>
<proteinExistence type="inferred from homology"/>
<gene>
    <name evidence="8" type="ORF">ACAT0790_LOCUS67730</name>
</gene>
<name>A0A7S1SD51_ALECA</name>
<sequence length="331" mass="36445">MAAKSMKATQSSSALKIAASMTLKDATRGTAVSKDLSMLRLPSGAAIPGDQTTRSGTGLDATRIRASVMTVLEDEQDTSGQGRHLARLADKVDGIGAILEGEAQAHRQQSALVEELHEDQMKRLDEISFEINGAIADLTVYMDDFIQSSRGLLEGTFAGLNSDLRQRIDGLLPRLRELEGRHQAVTAGLEAERAARARETTEFLVPLREQIEKVASDLEREQKVREKRNAELQEKMEQAVASLDAALDTEIDARAQRVTATAKEWQHDQDQLARRQDKLEQGLEALGSQLVQETNLEKEQRMGAQDPIVEALASFIQKFQANAHEQSHLGK</sequence>
<evidence type="ECO:0000256" key="1">
    <source>
        <dbReference type="ARBA" id="ARBA00004245"/>
    </source>
</evidence>
<comment type="subcellular location">
    <subcellularLocation>
        <location evidence="1">Cytoplasm</location>
        <location evidence="1">Cytoskeleton</location>
    </subcellularLocation>
</comment>
<keyword evidence="5 7" id="KW-0175">Coiled coil</keyword>
<dbReference type="GO" id="GO:0005874">
    <property type="term" value="C:microtubule"/>
    <property type="evidence" value="ECO:0007669"/>
    <property type="project" value="UniProtKB-KW"/>
</dbReference>
<evidence type="ECO:0000256" key="6">
    <source>
        <dbReference type="ARBA" id="ARBA00023212"/>
    </source>
</evidence>
<evidence type="ECO:0000256" key="3">
    <source>
        <dbReference type="ARBA" id="ARBA00022490"/>
    </source>
</evidence>
<dbReference type="Pfam" id="PF06705">
    <property type="entry name" value="SF-assemblin"/>
    <property type="match status" value="1"/>
</dbReference>
<feature type="coiled-coil region" evidence="7">
    <location>
        <begin position="215"/>
        <end position="249"/>
    </location>
</feature>
<evidence type="ECO:0000256" key="5">
    <source>
        <dbReference type="ARBA" id="ARBA00023054"/>
    </source>
</evidence>
<keyword evidence="4" id="KW-0493">Microtubule</keyword>
<keyword evidence="6" id="KW-0206">Cytoskeleton</keyword>
<organism evidence="8">
    <name type="scientific">Alexandrium catenella</name>
    <name type="common">Red tide dinoflagellate</name>
    <name type="synonym">Gonyaulax catenella</name>
    <dbReference type="NCBI Taxonomy" id="2925"/>
    <lineage>
        <taxon>Eukaryota</taxon>
        <taxon>Sar</taxon>
        <taxon>Alveolata</taxon>
        <taxon>Dinophyceae</taxon>
        <taxon>Gonyaulacales</taxon>
        <taxon>Pyrocystaceae</taxon>
        <taxon>Alexandrium</taxon>
    </lineage>
</organism>
<reference evidence="8" key="1">
    <citation type="submission" date="2021-01" db="EMBL/GenBank/DDBJ databases">
        <authorList>
            <person name="Corre E."/>
            <person name="Pelletier E."/>
            <person name="Niang G."/>
            <person name="Scheremetjew M."/>
            <person name="Finn R."/>
            <person name="Kale V."/>
            <person name="Holt S."/>
            <person name="Cochrane G."/>
            <person name="Meng A."/>
            <person name="Brown T."/>
            <person name="Cohen L."/>
        </authorList>
    </citation>
    <scope>NUCLEOTIDE SEQUENCE</scope>
    <source>
        <strain evidence="8">OF101</strain>
    </source>
</reference>